<evidence type="ECO:0000313" key="2">
    <source>
        <dbReference type="EMBL" id="GLO68455.1"/>
    </source>
</evidence>
<keyword evidence="3" id="KW-1185">Reference proteome</keyword>
<evidence type="ECO:0008006" key="4">
    <source>
        <dbReference type="Google" id="ProtNLM"/>
    </source>
</evidence>
<evidence type="ECO:0000256" key="1">
    <source>
        <dbReference type="SAM" id="Phobius"/>
    </source>
</evidence>
<protein>
    <recommendedName>
        <fullName evidence="4">SHOCT domain-containing protein</fullName>
    </recommendedName>
</protein>
<evidence type="ECO:0000313" key="3">
    <source>
        <dbReference type="Proteomes" id="UP001275436"/>
    </source>
</evidence>
<dbReference type="RefSeq" id="WP_317958679.1">
    <property type="nucleotide sequence ID" value="NZ_BSKO01000002.1"/>
</dbReference>
<keyword evidence="1" id="KW-0812">Transmembrane</keyword>
<keyword evidence="1" id="KW-0472">Membrane</keyword>
<reference evidence="2 3" key="1">
    <citation type="submission" date="2023-02" db="EMBL/GenBank/DDBJ databases">
        <title>Oceanobacillus kimchii IFOP_LL358 isolated form Alexandrium catenella lab strain.</title>
        <authorList>
            <person name="Gajardo G."/>
            <person name="Ueki S."/>
            <person name="Maruyama F."/>
        </authorList>
    </citation>
    <scope>NUCLEOTIDE SEQUENCE [LARGE SCALE GENOMIC DNA]</scope>
    <source>
        <strain evidence="2 3">IFOP_LL358</strain>
    </source>
</reference>
<dbReference type="EMBL" id="BSKO01000002">
    <property type="protein sequence ID" value="GLO68455.1"/>
    <property type="molecule type" value="Genomic_DNA"/>
</dbReference>
<feature type="transmembrane region" description="Helical" evidence="1">
    <location>
        <begin position="14"/>
        <end position="40"/>
    </location>
</feature>
<name>A0ABQ5TSG0_9BACI</name>
<proteinExistence type="predicted"/>
<comment type="caution">
    <text evidence="2">The sequence shown here is derived from an EMBL/GenBank/DDBJ whole genome shotgun (WGS) entry which is preliminary data.</text>
</comment>
<gene>
    <name evidence="2" type="ORF">MACH08_42390</name>
</gene>
<dbReference type="Proteomes" id="UP001275436">
    <property type="component" value="Unassembled WGS sequence"/>
</dbReference>
<accession>A0ABQ5TSG0</accession>
<sequence>MNSMMMDNMMYDSMIIMCILMGIGLIIFVVILGLTVYLVVRFLMKKIRIEDRPLMILKESYVKGEISEDEFKRKRKFIKEHKE</sequence>
<keyword evidence="1" id="KW-1133">Transmembrane helix</keyword>
<organism evidence="2 3">
    <name type="scientific">Oceanobacillus kimchii</name>
    <dbReference type="NCBI Taxonomy" id="746691"/>
    <lineage>
        <taxon>Bacteria</taxon>
        <taxon>Bacillati</taxon>
        <taxon>Bacillota</taxon>
        <taxon>Bacilli</taxon>
        <taxon>Bacillales</taxon>
        <taxon>Bacillaceae</taxon>
        <taxon>Oceanobacillus</taxon>
    </lineage>
</organism>